<reference evidence="7" key="1">
    <citation type="submission" date="2024-07" db="EMBL/GenBank/DDBJ databases">
        <title>Two chromosome-level genome assemblies of Korean endemic species Abeliophyllum distichum and Forsythia ovata (Oleaceae).</title>
        <authorList>
            <person name="Jang H."/>
        </authorList>
    </citation>
    <scope>NUCLEOTIDE SEQUENCE [LARGE SCALE GENOMIC DNA]</scope>
</reference>
<keyword evidence="3" id="KW-0521">NADP</keyword>
<dbReference type="PANTHER" id="PTHR10366">
    <property type="entry name" value="NAD DEPENDENT EPIMERASE/DEHYDRATASE"/>
    <property type="match status" value="1"/>
</dbReference>
<dbReference type="GO" id="GO:0016491">
    <property type="term" value="F:oxidoreductase activity"/>
    <property type="evidence" value="ECO:0007669"/>
    <property type="project" value="UniProtKB-KW"/>
</dbReference>
<dbReference type="EMBL" id="JBFOLK010000007">
    <property type="protein sequence ID" value="KAL2500056.1"/>
    <property type="molecule type" value="Genomic_DNA"/>
</dbReference>
<evidence type="ECO:0000256" key="2">
    <source>
        <dbReference type="ARBA" id="ARBA00022737"/>
    </source>
</evidence>
<evidence type="ECO:0000256" key="1">
    <source>
        <dbReference type="ARBA" id="ARBA00022614"/>
    </source>
</evidence>
<dbReference type="PANTHER" id="PTHR10366:SF483">
    <property type="entry name" value="CINNAMOYL COA REDUCTASE-LIKE PROTEIN"/>
    <property type="match status" value="1"/>
</dbReference>
<evidence type="ECO:0000256" key="3">
    <source>
        <dbReference type="ARBA" id="ARBA00022857"/>
    </source>
</evidence>
<comment type="caution">
    <text evidence="6">The sequence shown here is derived from an EMBL/GenBank/DDBJ whole genome shotgun (WGS) entry which is preliminary data.</text>
</comment>
<feature type="domain" description="NAD-dependent epimerase/dehydratase" evidence="5">
    <location>
        <begin position="51"/>
        <end position="256"/>
    </location>
</feature>
<dbReference type="InterPro" id="IPR001611">
    <property type="entry name" value="Leu-rich_rpt"/>
</dbReference>
<dbReference type="Gene3D" id="3.80.10.10">
    <property type="entry name" value="Ribonuclease Inhibitor"/>
    <property type="match status" value="1"/>
</dbReference>
<accession>A0ABD1SHU3</accession>
<keyword evidence="2" id="KW-0677">Repeat</keyword>
<dbReference type="InterPro" id="IPR032675">
    <property type="entry name" value="LRR_dom_sf"/>
</dbReference>
<evidence type="ECO:0000313" key="6">
    <source>
        <dbReference type="EMBL" id="KAL2500056.1"/>
    </source>
</evidence>
<dbReference type="InterPro" id="IPR036291">
    <property type="entry name" value="NAD(P)-bd_dom_sf"/>
</dbReference>
<keyword evidence="7" id="KW-1185">Reference proteome</keyword>
<evidence type="ECO:0000313" key="7">
    <source>
        <dbReference type="Proteomes" id="UP001604336"/>
    </source>
</evidence>
<dbReference type="Pfam" id="PF01370">
    <property type="entry name" value="Epimerase"/>
    <property type="match status" value="1"/>
</dbReference>
<dbReference type="Pfam" id="PF00560">
    <property type="entry name" value="LRR_1"/>
    <property type="match status" value="2"/>
</dbReference>
<dbReference type="Proteomes" id="UP001604336">
    <property type="component" value="Unassembled WGS sequence"/>
</dbReference>
<gene>
    <name evidence="6" type="ORF">Adt_25606</name>
</gene>
<evidence type="ECO:0000256" key="4">
    <source>
        <dbReference type="ARBA" id="ARBA00023002"/>
    </source>
</evidence>
<dbReference type="AlphaFoldDB" id="A0ABD1SHU3"/>
<organism evidence="6 7">
    <name type="scientific">Abeliophyllum distichum</name>
    <dbReference type="NCBI Taxonomy" id="126358"/>
    <lineage>
        <taxon>Eukaryota</taxon>
        <taxon>Viridiplantae</taxon>
        <taxon>Streptophyta</taxon>
        <taxon>Embryophyta</taxon>
        <taxon>Tracheophyta</taxon>
        <taxon>Spermatophyta</taxon>
        <taxon>Magnoliopsida</taxon>
        <taxon>eudicotyledons</taxon>
        <taxon>Gunneridae</taxon>
        <taxon>Pentapetalae</taxon>
        <taxon>asterids</taxon>
        <taxon>lamiids</taxon>
        <taxon>Lamiales</taxon>
        <taxon>Oleaceae</taxon>
        <taxon>Forsythieae</taxon>
        <taxon>Abeliophyllum</taxon>
    </lineage>
</organism>
<dbReference type="Gene3D" id="3.40.50.720">
    <property type="entry name" value="NAD(P)-binding Rossmann-like Domain"/>
    <property type="match status" value="1"/>
</dbReference>
<dbReference type="InterPro" id="IPR001509">
    <property type="entry name" value="Epimerase_deHydtase"/>
</dbReference>
<dbReference type="InterPro" id="IPR050425">
    <property type="entry name" value="NAD(P)_dehydrat-like"/>
</dbReference>
<protein>
    <submittedName>
        <fullName evidence="6">NAD(P)-binding Rossmann-fold superfamily protein</fullName>
    </submittedName>
</protein>
<proteinExistence type="predicted"/>
<sequence length="414" mass="45277">MGIVRLHETVNAEIEEFRRMLLSCAAGHRRKDGDDLTAGAGNGDVLEKLVCVTSGVSYLGIAIVNQLLVHGYSVRIIVDNEEDVEKLREMEISGEMRLTNSNIEIVMAKLTEIESLANAFDGCLGVFHTAAFIDPAGLSGYSKAMAEIEVIASRNVVMACGVTPSVRHCVLTSSLLTCIWQDNSRDGLPSLIDHSCWSDESVCLNRKLWYALGKLRAEKSAWEVAKESGVKLATICPGLITGPDFYHRNPTSTIAYLKGVQEMYADGLLATVDINRLAKAHVCVFEGMKKTASGRFTASRIGSAAIVSSYVGNMTQLVALDLSHNKLEGGFPSELGFLQQLRTLNITRNSLHGSIPVNLSQCQNLEQINFLYNFIARSLPKELGLLTNREYLALDHNNIKANIPATVKTNPTIY</sequence>
<dbReference type="FunFam" id="3.80.10.10:FF:000383">
    <property type="entry name" value="Leucine-rich repeat receptor protein kinase EMS1"/>
    <property type="match status" value="1"/>
</dbReference>
<name>A0ABD1SHU3_9LAMI</name>
<evidence type="ECO:0000259" key="5">
    <source>
        <dbReference type="Pfam" id="PF01370"/>
    </source>
</evidence>
<dbReference type="SUPFAM" id="SSF51735">
    <property type="entry name" value="NAD(P)-binding Rossmann-fold domains"/>
    <property type="match status" value="1"/>
</dbReference>
<keyword evidence="1" id="KW-0433">Leucine-rich repeat</keyword>
<keyword evidence="4" id="KW-0560">Oxidoreductase</keyword>
<dbReference type="SUPFAM" id="SSF52058">
    <property type="entry name" value="L domain-like"/>
    <property type="match status" value="1"/>
</dbReference>